<dbReference type="EMBL" id="CP036200">
    <property type="protein sequence ID" value="QBF81298.1"/>
    <property type="molecule type" value="Genomic_DNA"/>
</dbReference>
<sequence length="122" mass="13136">MSNHGGVRKGAGRPKGSKVAEPTKGVRVPLGAEHAVKSLIKCYKQHNEASLRNLTSMAETAALELGQDSAFLLAFALTNQRAAINSVTLIDNFKTANAHLLSPTDELIDSMEDNEDWVGFDD</sequence>
<dbReference type="KEGG" id="smai:EXU30_00335"/>
<dbReference type="EMBL" id="CP036200">
    <property type="protein sequence ID" value="QBF81289.1"/>
    <property type="molecule type" value="Genomic_DNA"/>
</dbReference>
<dbReference type="EMBL" id="CP036200">
    <property type="protein sequence ID" value="QBF81317.1"/>
    <property type="molecule type" value="Genomic_DNA"/>
</dbReference>
<evidence type="ECO:0000313" key="7">
    <source>
        <dbReference type="Proteomes" id="UP000291106"/>
    </source>
</evidence>
<dbReference type="KEGG" id="smai:EXU30_00290"/>
<dbReference type="Proteomes" id="UP000291106">
    <property type="component" value="Chromosome"/>
</dbReference>
<gene>
    <name evidence="2" type="ORF">EXU30_00155</name>
    <name evidence="3" type="ORF">EXU30_00195</name>
    <name evidence="4" type="ORF">EXU30_00240</name>
    <name evidence="5" type="ORF">EXU30_00290</name>
    <name evidence="6" type="ORF">EXU30_00335</name>
</gene>
<dbReference type="EMBL" id="CP036200">
    <property type="protein sequence ID" value="QBF81308.1"/>
    <property type="molecule type" value="Genomic_DNA"/>
</dbReference>
<dbReference type="EMBL" id="CP036200">
    <property type="protein sequence ID" value="QBF81281.1"/>
    <property type="molecule type" value="Genomic_DNA"/>
</dbReference>
<dbReference type="AlphaFoldDB" id="A0A411PCN9"/>
<keyword evidence="7" id="KW-1185">Reference proteome</keyword>
<evidence type="ECO:0000313" key="3">
    <source>
        <dbReference type="EMBL" id="QBF81289.1"/>
    </source>
</evidence>
<proteinExistence type="predicted"/>
<feature type="region of interest" description="Disordered" evidence="1">
    <location>
        <begin position="1"/>
        <end position="26"/>
    </location>
</feature>
<name>A0A411PCN9_9GAMM</name>
<dbReference type="KEGG" id="smai:EXU30_00155"/>
<evidence type="ECO:0000256" key="1">
    <source>
        <dbReference type="SAM" id="MobiDB-lite"/>
    </source>
</evidence>
<evidence type="ECO:0000313" key="4">
    <source>
        <dbReference type="EMBL" id="QBF81298.1"/>
    </source>
</evidence>
<dbReference type="RefSeq" id="WP_130597289.1">
    <property type="nucleotide sequence ID" value="NZ_CP036200.1"/>
</dbReference>
<evidence type="ECO:0000313" key="5">
    <source>
        <dbReference type="EMBL" id="QBF81308.1"/>
    </source>
</evidence>
<protein>
    <submittedName>
        <fullName evidence="2">Uncharacterized protein</fullName>
    </submittedName>
</protein>
<accession>A0A411PCN9</accession>
<dbReference type="KEGG" id="smai:EXU30_00195"/>
<dbReference type="OrthoDB" id="9787787at2"/>
<dbReference type="KEGG" id="smai:EXU30_00240"/>
<feature type="compositionally biased region" description="Basic residues" evidence="1">
    <location>
        <begin position="1"/>
        <end position="16"/>
    </location>
</feature>
<evidence type="ECO:0000313" key="2">
    <source>
        <dbReference type="EMBL" id="QBF81281.1"/>
    </source>
</evidence>
<evidence type="ECO:0000313" key="6">
    <source>
        <dbReference type="EMBL" id="QBF81317.1"/>
    </source>
</evidence>
<reference evidence="2 7" key="1">
    <citation type="submission" date="2019-02" db="EMBL/GenBank/DDBJ databases">
        <title>Shewanella sp. D4-2 isolated from Dokdo Island.</title>
        <authorList>
            <person name="Baek K."/>
        </authorList>
    </citation>
    <scope>NUCLEOTIDE SEQUENCE [LARGE SCALE GENOMIC DNA]</scope>
    <source>
        <strain evidence="2 7">D4-2</strain>
    </source>
</reference>
<organism evidence="2 7">
    <name type="scientific">Shewanella maritima</name>
    <dbReference type="NCBI Taxonomy" id="2520507"/>
    <lineage>
        <taxon>Bacteria</taxon>
        <taxon>Pseudomonadati</taxon>
        <taxon>Pseudomonadota</taxon>
        <taxon>Gammaproteobacteria</taxon>
        <taxon>Alteromonadales</taxon>
        <taxon>Shewanellaceae</taxon>
        <taxon>Shewanella</taxon>
    </lineage>
</organism>